<dbReference type="InterPro" id="IPR036640">
    <property type="entry name" value="ABC1_TM_sf"/>
</dbReference>
<evidence type="ECO:0000259" key="7">
    <source>
        <dbReference type="PROSITE" id="PS50929"/>
    </source>
</evidence>
<feature type="transmembrane region" description="Helical" evidence="6">
    <location>
        <begin position="186"/>
        <end position="206"/>
    </location>
</feature>
<keyword evidence="3 6" id="KW-1133">Transmembrane helix</keyword>
<evidence type="ECO:0000256" key="6">
    <source>
        <dbReference type="SAM" id="Phobius"/>
    </source>
</evidence>
<dbReference type="Pfam" id="PF00664">
    <property type="entry name" value="ABC_membrane"/>
    <property type="match status" value="1"/>
</dbReference>
<feature type="transmembrane region" description="Helical" evidence="6">
    <location>
        <begin position="84"/>
        <end position="105"/>
    </location>
</feature>
<dbReference type="GeneID" id="25567675"/>
<dbReference type="OMA" id="HEEECKA"/>
<evidence type="ECO:0000256" key="5">
    <source>
        <dbReference type="SAM" id="MobiDB-lite"/>
    </source>
</evidence>
<keyword evidence="4 6" id="KW-0472">Membrane</keyword>
<evidence type="ECO:0000313" key="9">
    <source>
        <dbReference type="Proteomes" id="UP000054408"/>
    </source>
</evidence>
<evidence type="ECO:0000256" key="4">
    <source>
        <dbReference type="ARBA" id="ARBA00023136"/>
    </source>
</evidence>
<dbReference type="GO" id="GO:0015421">
    <property type="term" value="F:ABC-type oligopeptide transporter activity"/>
    <property type="evidence" value="ECO:0007669"/>
    <property type="project" value="TreeGrafter"/>
</dbReference>
<dbReference type="STRING" id="461836.A0A0L0DNI5"/>
<dbReference type="eggNOG" id="KOG0058">
    <property type="taxonomic scope" value="Eukaryota"/>
</dbReference>
<dbReference type="PANTHER" id="PTHR43394:SF1">
    <property type="entry name" value="ATP-BINDING CASSETTE SUB-FAMILY B MEMBER 10, MITOCHONDRIAL"/>
    <property type="match status" value="1"/>
</dbReference>
<dbReference type="Gene3D" id="1.20.1560.10">
    <property type="entry name" value="ABC transporter type 1, transmembrane domain"/>
    <property type="match status" value="1"/>
</dbReference>
<proteinExistence type="predicted"/>
<protein>
    <submittedName>
        <fullName evidence="8">ABC transporter ATP-binding protein</fullName>
    </submittedName>
</protein>
<keyword evidence="8" id="KW-0547">Nucleotide-binding</keyword>
<evidence type="ECO:0000256" key="3">
    <source>
        <dbReference type="ARBA" id="ARBA00022989"/>
    </source>
</evidence>
<dbReference type="GO" id="GO:0016020">
    <property type="term" value="C:membrane"/>
    <property type="evidence" value="ECO:0007669"/>
    <property type="project" value="UniProtKB-SubCell"/>
</dbReference>
<dbReference type="Proteomes" id="UP000054408">
    <property type="component" value="Unassembled WGS sequence"/>
</dbReference>
<dbReference type="OrthoDB" id="6500128at2759"/>
<keyword evidence="2 6" id="KW-0812">Transmembrane</keyword>
<feature type="transmembrane region" description="Helical" evidence="6">
    <location>
        <begin position="266"/>
        <end position="288"/>
    </location>
</feature>
<accession>A0A0L0DNI5</accession>
<keyword evidence="8" id="KW-0067">ATP-binding</keyword>
<evidence type="ECO:0000256" key="1">
    <source>
        <dbReference type="ARBA" id="ARBA00004141"/>
    </source>
</evidence>
<dbReference type="EMBL" id="GL349477">
    <property type="protein sequence ID" value="KNC52983.1"/>
    <property type="molecule type" value="Genomic_DNA"/>
</dbReference>
<feature type="transmembrane region" description="Helical" evidence="6">
    <location>
        <begin position="300"/>
        <end position="317"/>
    </location>
</feature>
<evidence type="ECO:0000313" key="8">
    <source>
        <dbReference type="EMBL" id="KNC52983.1"/>
    </source>
</evidence>
<dbReference type="SUPFAM" id="SSF90123">
    <property type="entry name" value="ABC transporter transmembrane region"/>
    <property type="match status" value="1"/>
</dbReference>
<feature type="domain" description="ABC transmembrane type-1" evidence="7">
    <location>
        <begin position="45"/>
        <end position="329"/>
    </location>
</feature>
<dbReference type="RefSeq" id="XP_013754872.1">
    <property type="nucleotide sequence ID" value="XM_013899418.1"/>
</dbReference>
<organism evidence="8 9">
    <name type="scientific">Thecamonas trahens ATCC 50062</name>
    <dbReference type="NCBI Taxonomy" id="461836"/>
    <lineage>
        <taxon>Eukaryota</taxon>
        <taxon>Apusozoa</taxon>
        <taxon>Apusomonadida</taxon>
        <taxon>Apusomonadidae</taxon>
        <taxon>Thecamonas</taxon>
    </lineage>
</organism>
<dbReference type="CDD" id="cd18550">
    <property type="entry name" value="ABC_6TM_exporter_like"/>
    <property type="match status" value="1"/>
</dbReference>
<sequence length="506" mass="55284">MYSNGWGSLIYRAPGNQKKKATSIVTRAFLHRVVEYAKPYKRVIVGVLLAIAIKSALALIPPMLYRAILDKAIPQKDKSLLTELAMGLLAIPIAVGIFGVVKSYYVAKIGSYIINDLRTATYRHLQRSSVRFFTATKTGEVMSRLSNDVRGARNAITDTFVEIVTNVMNVALTLAIMLAIEWRLTLVGLAFLPLFLVPGNVIASKLRVLVREQMDMYATLSAIANQTLNISGVLLTKVFGRAEHNVALYHEKANELRDLSVRISFIGVWFGMGMGLISSLGTVVVYWWGGNLAIDGKLTVGTLVSLTVYLTSLYGPITQLVNSRVKIATSLVSFERVFEILDMDIEIADAPGAVVLDAVDGAIAFDNVSFSYALANYQRIPGAYESYYDDEGSEERSDDGGGIGPAHSVDLAPDSDEEIGLLTAAVPLAPRIKRRRPKMERLPQLRTTERFWPRNIGMSGRIKSEYGVDDRAAASGRSYALNGVSFSVAPGQLAAVVGPSGRARRR</sequence>
<dbReference type="PANTHER" id="PTHR43394">
    <property type="entry name" value="ATP-DEPENDENT PERMEASE MDL1, MITOCHONDRIAL"/>
    <property type="match status" value="1"/>
</dbReference>
<feature type="transmembrane region" description="Helical" evidence="6">
    <location>
        <begin position="43"/>
        <end position="64"/>
    </location>
</feature>
<name>A0A0L0DNI5_THETB</name>
<dbReference type="InterPro" id="IPR011527">
    <property type="entry name" value="ABC1_TM_dom"/>
</dbReference>
<gene>
    <name evidence="8" type="ORF">AMSG_09159</name>
</gene>
<evidence type="ECO:0000256" key="2">
    <source>
        <dbReference type="ARBA" id="ARBA00022692"/>
    </source>
</evidence>
<feature type="region of interest" description="Disordered" evidence="5">
    <location>
        <begin position="388"/>
        <end position="409"/>
    </location>
</feature>
<dbReference type="PROSITE" id="PS50929">
    <property type="entry name" value="ABC_TM1F"/>
    <property type="match status" value="1"/>
</dbReference>
<comment type="subcellular location">
    <subcellularLocation>
        <location evidence="1">Membrane</location>
        <topology evidence="1">Multi-pass membrane protein</topology>
    </subcellularLocation>
</comment>
<feature type="transmembrane region" description="Helical" evidence="6">
    <location>
        <begin position="160"/>
        <end position="180"/>
    </location>
</feature>
<dbReference type="InterPro" id="IPR039421">
    <property type="entry name" value="Type_1_exporter"/>
</dbReference>
<dbReference type="AlphaFoldDB" id="A0A0L0DNI5"/>
<dbReference type="GO" id="GO:0005524">
    <property type="term" value="F:ATP binding"/>
    <property type="evidence" value="ECO:0007669"/>
    <property type="project" value="UniProtKB-KW"/>
</dbReference>
<reference evidence="8 9" key="1">
    <citation type="submission" date="2010-05" db="EMBL/GenBank/DDBJ databases">
        <title>The Genome Sequence of Thecamonas trahens ATCC 50062.</title>
        <authorList>
            <consortium name="The Broad Institute Genome Sequencing Platform"/>
            <person name="Russ C."/>
            <person name="Cuomo C."/>
            <person name="Shea T."/>
            <person name="Young S.K."/>
            <person name="Zeng Q."/>
            <person name="Koehrsen M."/>
            <person name="Haas B."/>
            <person name="Borodovsky M."/>
            <person name="Guigo R."/>
            <person name="Alvarado L."/>
            <person name="Berlin A."/>
            <person name="Bochicchio J."/>
            <person name="Borenstein D."/>
            <person name="Chapman S."/>
            <person name="Chen Z."/>
            <person name="Freedman E."/>
            <person name="Gellesch M."/>
            <person name="Goldberg J."/>
            <person name="Griggs A."/>
            <person name="Gujja S."/>
            <person name="Heilman E."/>
            <person name="Heiman D."/>
            <person name="Hepburn T."/>
            <person name="Howarth C."/>
            <person name="Jen D."/>
            <person name="Larson L."/>
            <person name="Mehta T."/>
            <person name="Park D."/>
            <person name="Pearson M."/>
            <person name="Roberts A."/>
            <person name="Saif S."/>
            <person name="Shenoy N."/>
            <person name="Sisk P."/>
            <person name="Stolte C."/>
            <person name="Sykes S."/>
            <person name="Thomson T."/>
            <person name="Walk T."/>
            <person name="White J."/>
            <person name="Yandava C."/>
            <person name="Burger G."/>
            <person name="Gray M.W."/>
            <person name="Holland P.W.H."/>
            <person name="King N."/>
            <person name="Lang F.B.F."/>
            <person name="Roger A.J."/>
            <person name="Ruiz-Trillo I."/>
            <person name="Lander E."/>
            <person name="Nusbaum C."/>
        </authorList>
    </citation>
    <scope>NUCLEOTIDE SEQUENCE [LARGE SCALE GENOMIC DNA]</scope>
    <source>
        <strain evidence="8 9">ATCC 50062</strain>
    </source>
</reference>
<keyword evidence="9" id="KW-1185">Reference proteome</keyword>